<evidence type="ECO:0000313" key="5">
    <source>
        <dbReference type="Proteomes" id="UP000664844"/>
    </source>
</evidence>
<comment type="caution">
    <text evidence="4">The sequence shown here is derived from an EMBL/GenBank/DDBJ whole genome shotgun (WGS) entry which is preliminary data.</text>
</comment>
<organism evidence="4 5">
    <name type="scientific">Phormidium pseudopriestleyi FRX01</name>
    <dbReference type="NCBI Taxonomy" id="1759528"/>
    <lineage>
        <taxon>Bacteria</taxon>
        <taxon>Bacillati</taxon>
        <taxon>Cyanobacteriota</taxon>
        <taxon>Cyanophyceae</taxon>
        <taxon>Oscillatoriophycideae</taxon>
        <taxon>Oscillatoriales</taxon>
        <taxon>Oscillatoriaceae</taxon>
        <taxon>Phormidium</taxon>
    </lineage>
</organism>
<reference evidence="4 5" key="1">
    <citation type="submission" date="2021-03" db="EMBL/GenBank/DDBJ databases">
        <title>Metabolic Capacity of the Antarctic Cyanobacterium Phormidium pseudopriestleyi that Sustains Oxygenic Photosynthesis in the Presence of Hydrogen Sulfide.</title>
        <authorList>
            <person name="Lumian J.E."/>
            <person name="Jungblut A.D."/>
            <person name="Dillon M.L."/>
            <person name="Hawes I."/>
            <person name="Doran P.T."/>
            <person name="Mackey T.J."/>
            <person name="Dick G.J."/>
            <person name="Grettenberger C.L."/>
            <person name="Sumner D.Y."/>
        </authorList>
    </citation>
    <scope>NUCLEOTIDE SEQUENCE [LARGE SCALE GENOMIC DNA]</scope>
    <source>
        <strain evidence="4 5">FRX01</strain>
    </source>
</reference>
<dbReference type="Pfam" id="PF19289">
    <property type="entry name" value="PmbA_TldD_3rd"/>
    <property type="match status" value="1"/>
</dbReference>
<evidence type="ECO:0000259" key="2">
    <source>
        <dbReference type="Pfam" id="PF01523"/>
    </source>
</evidence>
<evidence type="ECO:0000259" key="3">
    <source>
        <dbReference type="Pfam" id="PF19289"/>
    </source>
</evidence>
<evidence type="ECO:0000256" key="1">
    <source>
        <dbReference type="ARBA" id="ARBA00005836"/>
    </source>
</evidence>
<dbReference type="InterPro" id="IPR036059">
    <property type="entry name" value="TldD/PmbA_sf"/>
</dbReference>
<proteinExistence type="inferred from homology"/>
<sequence>MSDSTLEKILNLAKSRVDSAEVYYVSSQDTPIEFENNRLKSLQTKALQGVALRVISKGKIGFASSTDLTRLDDLVDAAVQTSSIGDSAEFEFASNLHLSSPASEYQPPTTQELLEVGRNQIEQVHAYNPDILVDVSFHVRNGTVKIMTTQDLYATRSSQIVSASLSGNLVKGEDFLQVYSYDVARDRLPDFDRILKDILRKYQLAERPATITSGSFPVFFTPRAAASTLGSLFDTILSGQAVVQKASPLMDKVGEKVFDERLTLFEDPTIGPSACEFDDEGTPTSPNTLIENGVVNGFYWDRRWGARAGLQSTGNGFRGGLSRPGPDLVNLCVNPGHTSTAELIASVKEGLIIEQVLGAGQSNQLAGEFSVNLDLGYKIENGEIVGRVKNTMVAGSIFEAFDNLVDFSQERDWVGGGALLPSMLFGKLGVSARQG</sequence>
<dbReference type="InterPro" id="IPR045569">
    <property type="entry name" value="Metalloprtase-TldD/E_C"/>
</dbReference>
<comment type="similarity">
    <text evidence="1">Belongs to the peptidase U62 family.</text>
</comment>
<gene>
    <name evidence="4" type="ORF">J0895_07380</name>
</gene>
<feature type="domain" description="Metalloprotease TldD/E C-terminal" evidence="3">
    <location>
        <begin position="213"/>
        <end position="431"/>
    </location>
</feature>
<dbReference type="PANTHER" id="PTHR43421">
    <property type="entry name" value="METALLOPROTEASE PMBA"/>
    <property type="match status" value="1"/>
</dbReference>
<dbReference type="Pfam" id="PF01523">
    <property type="entry name" value="PmbA_TldD_1st"/>
    <property type="match status" value="1"/>
</dbReference>
<dbReference type="Gene3D" id="3.30.2290.10">
    <property type="entry name" value="PmbA/TldD superfamily"/>
    <property type="match status" value="1"/>
</dbReference>
<dbReference type="InterPro" id="IPR002510">
    <property type="entry name" value="Metalloprtase-TldD/E_N"/>
</dbReference>
<dbReference type="RefSeq" id="WP_207087464.1">
    <property type="nucleotide sequence ID" value="NZ_JAFLQW010000204.1"/>
</dbReference>
<dbReference type="EMBL" id="JAFLQW010000204">
    <property type="protein sequence ID" value="MBO0348924.1"/>
    <property type="molecule type" value="Genomic_DNA"/>
</dbReference>
<evidence type="ECO:0000313" key="4">
    <source>
        <dbReference type="EMBL" id="MBO0348924.1"/>
    </source>
</evidence>
<protein>
    <submittedName>
        <fullName evidence="4">TldD/PmbA family protein</fullName>
    </submittedName>
</protein>
<keyword evidence="5" id="KW-1185">Reference proteome</keyword>
<dbReference type="InterPro" id="IPR047657">
    <property type="entry name" value="PmbA"/>
</dbReference>
<feature type="domain" description="Metalloprotease TldD/E N-terminal" evidence="2">
    <location>
        <begin position="20"/>
        <end position="80"/>
    </location>
</feature>
<dbReference type="InterPro" id="IPR035068">
    <property type="entry name" value="TldD/PmbA_N"/>
</dbReference>
<name>A0ABS3FPL5_9CYAN</name>
<dbReference type="Proteomes" id="UP000664844">
    <property type="component" value="Unassembled WGS sequence"/>
</dbReference>
<dbReference type="PANTHER" id="PTHR43421:SF1">
    <property type="entry name" value="METALLOPROTEASE PMBA"/>
    <property type="match status" value="1"/>
</dbReference>
<dbReference type="SUPFAM" id="SSF111283">
    <property type="entry name" value="Putative modulator of DNA gyrase, PmbA/TldD"/>
    <property type="match status" value="1"/>
</dbReference>
<accession>A0ABS3FPL5</accession>